<evidence type="ECO:0000313" key="3">
    <source>
        <dbReference type="Proteomes" id="UP000613740"/>
    </source>
</evidence>
<dbReference type="Proteomes" id="UP000613740">
    <property type="component" value="Unassembled WGS sequence"/>
</dbReference>
<dbReference type="OrthoDB" id="10627353at2759"/>
<feature type="compositionally biased region" description="Gly residues" evidence="1">
    <location>
        <begin position="251"/>
        <end position="261"/>
    </location>
</feature>
<proteinExistence type="predicted"/>
<gene>
    <name evidence="2" type="ORF">HYH02_013016</name>
</gene>
<organism evidence="2 3">
    <name type="scientific">Chlamydomonas schloesseri</name>
    <dbReference type="NCBI Taxonomy" id="2026947"/>
    <lineage>
        <taxon>Eukaryota</taxon>
        <taxon>Viridiplantae</taxon>
        <taxon>Chlorophyta</taxon>
        <taxon>core chlorophytes</taxon>
        <taxon>Chlorophyceae</taxon>
        <taxon>CS clade</taxon>
        <taxon>Chlamydomonadales</taxon>
        <taxon>Chlamydomonadaceae</taxon>
        <taxon>Chlamydomonas</taxon>
    </lineage>
</organism>
<feature type="compositionally biased region" description="Polar residues" evidence="1">
    <location>
        <begin position="308"/>
        <end position="317"/>
    </location>
</feature>
<feature type="region of interest" description="Disordered" evidence="1">
    <location>
        <begin position="728"/>
        <end position="750"/>
    </location>
</feature>
<name>A0A835SSE9_9CHLO</name>
<accession>A0A835SSE9</accession>
<sequence length="750" mass="75391">MPPGLASWLACFGSQPKTHVVKHQRPEPVKEVLERAQTHGQVNSGSNHRAGPLAEPWKAKSSGAGVRPSVGGPSGSVPLASNEKVTTSGKSAPGEKHSDSYQGRLSAPTQPTAERAAALHATADAAAAAAAPKLSQPGGCTSAPVDAPVAKSEVPAPALPLDEAPAATRSGAQTANPLQKEQPQWVAQVSLEIEPHEGAGCISGPAALDIPPAAAEAEAEAAAAAAAAAVAAAGGGKGLQRKQRSKRVAEDGGGPRGGDGGESIPHADTLGRVLAAAERTDAWVATTLPAPQHAASGRMDASGEHQQHQQPPTSQRTSSKRLLTKRASSKRIVGDTGAPPPPPVLRASTSGRLNNHHHHHQQQSLQPPRVSASGALYASAPEAAAAIAAGGGNASAAASRKALLSKGPSMRQDLLGMALTELHDILEAAAPPSPAAAPAPAAAAAAANHGGAAGRESETGGPGGGSGVAAGNDPRELSKAVLQVLQKMPSSRKMMAVGAAAAGHQLDAAAVHKAHSSRAIASKAHSAKALLAATPSARELEPQPTTTGGGGGGGVHATAAGEAAAAAAAASEVHAPAGATASRMAASIEVVPEEDDEQQARDVPAVATRPTPPPQKDATFRKTHSSARRPDALARGASSGRSPKDLLAPPRPQLDTANRGLLDGEDAAAGRTLVRVIKRFSEAGPEAAAQYVASGDATTSAATAPQIKDQAAQRCFNEGMLLSAALRLNSQRHQQEQPQPLRKATSTRQR</sequence>
<protein>
    <submittedName>
        <fullName evidence="2">Uncharacterized protein</fullName>
    </submittedName>
</protein>
<dbReference type="AlphaFoldDB" id="A0A835SSE9"/>
<reference evidence="2" key="1">
    <citation type="journal article" date="2020" name="bioRxiv">
        <title>Comparative genomics of Chlamydomonas.</title>
        <authorList>
            <person name="Craig R.J."/>
            <person name="Hasan A.R."/>
            <person name="Ness R.W."/>
            <person name="Keightley P.D."/>
        </authorList>
    </citation>
    <scope>NUCLEOTIDE SEQUENCE</scope>
    <source>
        <strain evidence="2">CCAP 11/173</strain>
    </source>
</reference>
<feature type="region of interest" description="Disordered" evidence="1">
    <location>
        <begin position="431"/>
        <end position="473"/>
    </location>
</feature>
<feature type="region of interest" description="Disordered" evidence="1">
    <location>
        <begin position="534"/>
        <end position="557"/>
    </location>
</feature>
<feature type="region of interest" description="Disordered" evidence="1">
    <location>
        <begin position="584"/>
        <end position="667"/>
    </location>
</feature>
<evidence type="ECO:0000313" key="2">
    <source>
        <dbReference type="EMBL" id="KAG2432293.1"/>
    </source>
</evidence>
<feature type="compositionally biased region" description="Polar residues" evidence="1">
    <location>
        <begin position="100"/>
        <end position="112"/>
    </location>
</feature>
<keyword evidence="3" id="KW-1185">Reference proteome</keyword>
<feature type="compositionally biased region" description="Low complexity" evidence="1">
    <location>
        <begin position="61"/>
        <end position="78"/>
    </location>
</feature>
<evidence type="ECO:0000256" key="1">
    <source>
        <dbReference type="SAM" id="MobiDB-lite"/>
    </source>
</evidence>
<dbReference type="EMBL" id="JAEHOD010000068">
    <property type="protein sequence ID" value="KAG2432293.1"/>
    <property type="molecule type" value="Genomic_DNA"/>
</dbReference>
<feature type="region of interest" description="Disordered" evidence="1">
    <location>
        <begin position="17"/>
        <end position="116"/>
    </location>
</feature>
<feature type="compositionally biased region" description="Low complexity" evidence="1">
    <location>
        <begin position="438"/>
        <end position="447"/>
    </location>
</feature>
<feature type="compositionally biased region" description="Basic residues" evidence="1">
    <location>
        <begin position="318"/>
        <end position="329"/>
    </location>
</feature>
<feature type="region of interest" description="Disordered" evidence="1">
    <location>
        <begin position="233"/>
        <end position="266"/>
    </location>
</feature>
<feature type="compositionally biased region" description="Polar residues" evidence="1">
    <location>
        <begin position="38"/>
        <end position="47"/>
    </location>
</feature>
<feature type="compositionally biased region" description="Basic and acidic residues" evidence="1">
    <location>
        <begin position="24"/>
        <end position="37"/>
    </location>
</feature>
<comment type="caution">
    <text evidence="2">The sequence shown here is derived from an EMBL/GenBank/DDBJ whole genome shotgun (WGS) entry which is preliminary data.</text>
</comment>
<feature type="region of interest" description="Disordered" evidence="1">
    <location>
        <begin position="292"/>
        <end position="373"/>
    </location>
</feature>